<sequence length="72" mass="8220">MRSEDIFTLGLGLTPPWEISKVEFVQESDKSKTLHIYIDFWKGGEFVNDAGQKQKAYDTEDKDVALPQLFPA</sequence>
<dbReference type="Proteomes" id="UP000018872">
    <property type="component" value="Unassembled WGS sequence"/>
</dbReference>
<proteinExistence type="predicted"/>
<dbReference type="EMBL" id="AYYC01000055">
    <property type="protein sequence ID" value="ETK06810.1"/>
    <property type="molecule type" value="Genomic_DNA"/>
</dbReference>
<organism evidence="1 2">
    <name type="scientific">Tannerella sp. oral taxon BU063 isolate Cell 5</name>
    <dbReference type="NCBI Taxonomy" id="1410950"/>
    <lineage>
        <taxon>Bacteria</taxon>
        <taxon>Pseudomonadati</taxon>
        <taxon>Bacteroidota</taxon>
        <taxon>Bacteroidia</taxon>
        <taxon>Bacteroidales</taxon>
        <taxon>Tannerellaceae</taxon>
        <taxon>Tannerella</taxon>
    </lineage>
</organism>
<name>W2CI48_9BACT</name>
<evidence type="ECO:0000313" key="2">
    <source>
        <dbReference type="Proteomes" id="UP000018872"/>
    </source>
</evidence>
<comment type="caution">
    <text evidence="1">The sequence shown here is derived from an EMBL/GenBank/DDBJ whole genome shotgun (WGS) entry which is preliminary data.</text>
</comment>
<reference evidence="1 2" key="1">
    <citation type="submission" date="2013-11" db="EMBL/GenBank/DDBJ databases">
        <title>Single cell genomics of uncultured Tannerella BU063 (oral taxon 286).</title>
        <authorList>
            <person name="Beall C.J."/>
            <person name="Campbell A.G."/>
            <person name="Griffen A.L."/>
            <person name="Podar M."/>
            <person name="Leys E.J."/>
        </authorList>
    </citation>
    <scope>NUCLEOTIDE SEQUENCE [LARGE SCALE GENOMIC DNA]</scope>
    <source>
        <strain evidence="1">Cell 5</strain>
    </source>
</reference>
<dbReference type="AlphaFoldDB" id="W2CI48"/>
<accession>W2CI48</accession>
<protein>
    <submittedName>
        <fullName evidence="1">Uncharacterized protein</fullName>
    </submittedName>
</protein>
<gene>
    <name evidence="1" type="ORF">T229_00220</name>
</gene>
<evidence type="ECO:0000313" key="1">
    <source>
        <dbReference type="EMBL" id="ETK06810.1"/>
    </source>
</evidence>
<dbReference type="PATRIC" id="fig|1410950.3.peg.7"/>